<accession>A0ABS2NTC9</accession>
<dbReference type="GO" id="GO:0004527">
    <property type="term" value="F:exonuclease activity"/>
    <property type="evidence" value="ECO:0007669"/>
    <property type="project" value="UniProtKB-KW"/>
</dbReference>
<protein>
    <recommendedName>
        <fullName evidence="3 7">Nuclease SbcCD subunit D</fullName>
    </recommendedName>
</protein>
<evidence type="ECO:0000256" key="4">
    <source>
        <dbReference type="ARBA" id="ARBA00022722"/>
    </source>
</evidence>
<comment type="similarity">
    <text evidence="1 7">Belongs to the SbcD family.</text>
</comment>
<dbReference type="InterPro" id="IPR004843">
    <property type="entry name" value="Calcineurin-like_PHP"/>
</dbReference>
<comment type="subunit">
    <text evidence="2 7">Heterodimer of SbcC and SbcD.</text>
</comment>
<evidence type="ECO:0000313" key="10">
    <source>
        <dbReference type="EMBL" id="MBM7616086.1"/>
    </source>
</evidence>
<keyword evidence="7" id="KW-0255">Endonuclease</keyword>
<evidence type="ECO:0000256" key="6">
    <source>
        <dbReference type="ARBA" id="ARBA00022839"/>
    </source>
</evidence>
<dbReference type="InterPro" id="IPR004593">
    <property type="entry name" value="SbcD"/>
</dbReference>
<dbReference type="Pfam" id="PF00149">
    <property type="entry name" value="Metallophos"/>
    <property type="match status" value="1"/>
</dbReference>
<keyword evidence="7" id="KW-0233">DNA recombination</keyword>
<dbReference type="Gene3D" id="3.60.21.10">
    <property type="match status" value="1"/>
</dbReference>
<comment type="caution">
    <text evidence="10">The sequence shown here is derived from an EMBL/GenBank/DDBJ whole genome shotgun (WGS) entry which is preliminary data.</text>
</comment>
<dbReference type="RefSeq" id="WP_204403969.1">
    <property type="nucleotide sequence ID" value="NZ_JAFBEE010000024.1"/>
</dbReference>
<dbReference type="InterPro" id="IPR026843">
    <property type="entry name" value="SbcD_C"/>
</dbReference>
<feature type="domain" description="Nuclease SbcCD subunit D C-terminal" evidence="9">
    <location>
        <begin position="269"/>
        <end position="361"/>
    </location>
</feature>
<keyword evidence="6 7" id="KW-0269">Exonuclease</keyword>
<dbReference type="SUPFAM" id="SSF56300">
    <property type="entry name" value="Metallo-dependent phosphatases"/>
    <property type="match status" value="1"/>
</dbReference>
<reference evidence="10 11" key="1">
    <citation type="submission" date="2021-01" db="EMBL/GenBank/DDBJ databases">
        <title>Genomic Encyclopedia of Type Strains, Phase IV (KMG-IV): sequencing the most valuable type-strain genomes for metagenomic binning, comparative biology and taxonomic classification.</title>
        <authorList>
            <person name="Goeker M."/>
        </authorList>
    </citation>
    <scope>NUCLEOTIDE SEQUENCE [LARGE SCALE GENOMIC DNA]</scope>
    <source>
        <strain evidence="10 11">DSM 25890</strain>
    </source>
</reference>
<evidence type="ECO:0000256" key="1">
    <source>
        <dbReference type="ARBA" id="ARBA00010555"/>
    </source>
</evidence>
<keyword evidence="11" id="KW-1185">Reference proteome</keyword>
<evidence type="ECO:0000313" key="11">
    <source>
        <dbReference type="Proteomes" id="UP001314796"/>
    </source>
</evidence>
<evidence type="ECO:0000256" key="2">
    <source>
        <dbReference type="ARBA" id="ARBA00011322"/>
    </source>
</evidence>
<proteinExistence type="inferred from homology"/>
<dbReference type="InterPro" id="IPR050535">
    <property type="entry name" value="DNA_Repair-Maintenance_Comp"/>
</dbReference>
<keyword evidence="4 7" id="KW-0540">Nuclease</keyword>
<dbReference type="Proteomes" id="UP001314796">
    <property type="component" value="Unassembled WGS sequence"/>
</dbReference>
<evidence type="ECO:0000259" key="8">
    <source>
        <dbReference type="Pfam" id="PF00149"/>
    </source>
</evidence>
<evidence type="ECO:0000256" key="5">
    <source>
        <dbReference type="ARBA" id="ARBA00022801"/>
    </source>
</evidence>
<feature type="domain" description="Calcineurin-like phosphoesterase" evidence="8">
    <location>
        <begin position="1"/>
        <end position="220"/>
    </location>
</feature>
<dbReference type="PANTHER" id="PTHR30337:SF0">
    <property type="entry name" value="NUCLEASE SBCCD SUBUNIT D"/>
    <property type="match status" value="1"/>
</dbReference>
<evidence type="ECO:0000256" key="7">
    <source>
        <dbReference type="RuleBase" id="RU363069"/>
    </source>
</evidence>
<dbReference type="EMBL" id="JAFBEE010000024">
    <property type="protein sequence ID" value="MBM7616086.1"/>
    <property type="molecule type" value="Genomic_DNA"/>
</dbReference>
<sequence>MKIFHTSDWHIGKLVHQVHMTEDQKHILEEFIELVKEEKPHAIVIAGDLYDRSVPPVEAVELLDDVFSKILIDLEIPILAIAGNHDSPDRLGFGSKILKNKGLYIVGKLTKEIETVVLKDEFGPVNFYLVPYADPVIVRDITGNKEIQSHDHAMKALIEGIKEKMNPQERHVMVAHGFVTGAEALETSESERPLSIGGTEYIDANHFKDFHYTALGHLHSPQKVMWDKIRYAGSLMKYSFSEYRQKKSITIVEMDETGEVSIRQASLNPKRDLRRIKGELKELLQPHVYEGSNVEDYLMVTLTDEGELIDAIGKLRSVYPNVLRLERVATAIRQGNEKISAGKNHHQRTKLDLFQEFYKKVTDIDFTEEKSEIVAKVLNQLEAEERGK</sequence>
<comment type="function">
    <text evidence="7">SbcCD cleaves DNA hairpin structures. These structures can inhibit DNA replication and are intermediates in certain DNA recombination reactions. The complex acts as a 3'-&gt;5' double strand exonuclease that can open hairpins. It also has a 5' single-strand endonuclease activity.</text>
</comment>
<dbReference type="Pfam" id="PF12320">
    <property type="entry name" value="SbcD_C"/>
    <property type="match status" value="1"/>
</dbReference>
<dbReference type="InterPro" id="IPR029052">
    <property type="entry name" value="Metallo-depent_PP-like"/>
</dbReference>
<organism evidence="10 11">
    <name type="scientific">Alkaliphilus hydrothermalis</name>
    <dbReference type="NCBI Taxonomy" id="1482730"/>
    <lineage>
        <taxon>Bacteria</taxon>
        <taxon>Bacillati</taxon>
        <taxon>Bacillota</taxon>
        <taxon>Clostridia</taxon>
        <taxon>Peptostreptococcales</taxon>
        <taxon>Natronincolaceae</taxon>
        <taxon>Alkaliphilus</taxon>
    </lineage>
</organism>
<dbReference type="NCBIfam" id="TIGR00619">
    <property type="entry name" value="sbcd"/>
    <property type="match status" value="1"/>
</dbReference>
<dbReference type="InterPro" id="IPR041796">
    <property type="entry name" value="Mre11_N"/>
</dbReference>
<keyword evidence="7" id="KW-0235">DNA replication</keyword>
<evidence type="ECO:0000256" key="3">
    <source>
        <dbReference type="ARBA" id="ARBA00013365"/>
    </source>
</evidence>
<dbReference type="CDD" id="cd00840">
    <property type="entry name" value="MPP_Mre11_N"/>
    <property type="match status" value="1"/>
</dbReference>
<keyword evidence="5 7" id="KW-0378">Hydrolase</keyword>
<evidence type="ECO:0000259" key="9">
    <source>
        <dbReference type="Pfam" id="PF12320"/>
    </source>
</evidence>
<gene>
    <name evidence="7" type="primary">sbcD</name>
    <name evidence="10" type="ORF">JOC73_002662</name>
</gene>
<dbReference type="PANTHER" id="PTHR30337">
    <property type="entry name" value="COMPONENT OF ATP-DEPENDENT DSDNA EXONUCLEASE"/>
    <property type="match status" value="1"/>
</dbReference>
<name>A0ABS2NTC9_9FIRM</name>